<keyword evidence="3" id="KW-1185">Reference proteome</keyword>
<feature type="region of interest" description="Disordered" evidence="1">
    <location>
        <begin position="1"/>
        <end position="57"/>
    </location>
</feature>
<feature type="compositionally biased region" description="Basic and acidic residues" evidence="1">
    <location>
        <begin position="33"/>
        <end position="57"/>
    </location>
</feature>
<reference evidence="2 3" key="1">
    <citation type="submission" date="2019-11" db="EMBL/GenBank/DDBJ databases">
        <authorList>
            <person name="Li X.-J."/>
            <person name="Feng X.-M."/>
        </authorList>
    </citation>
    <scope>NUCLEOTIDE SEQUENCE [LARGE SCALE GENOMIC DNA]</scope>
    <source>
        <strain evidence="2 3">XMNu-373</strain>
    </source>
</reference>
<comment type="caution">
    <text evidence="2">The sequence shown here is derived from an EMBL/GenBank/DDBJ whole genome shotgun (WGS) entry which is preliminary data.</text>
</comment>
<dbReference type="Proteomes" id="UP000460435">
    <property type="component" value="Unassembled WGS sequence"/>
</dbReference>
<gene>
    <name evidence="2" type="ORF">F7O44_18335</name>
</gene>
<evidence type="ECO:0000256" key="1">
    <source>
        <dbReference type="SAM" id="MobiDB-lite"/>
    </source>
</evidence>
<dbReference type="RefSeq" id="WP_162451722.1">
    <property type="nucleotide sequence ID" value="NZ_WLZY01000006.1"/>
</dbReference>
<proteinExistence type="predicted"/>
<evidence type="ECO:0000313" key="3">
    <source>
        <dbReference type="Proteomes" id="UP000460435"/>
    </source>
</evidence>
<protein>
    <submittedName>
        <fullName evidence="2">Uncharacterized protein</fullName>
    </submittedName>
</protein>
<dbReference type="EMBL" id="WLZY01000006">
    <property type="protein sequence ID" value="NDL59028.1"/>
    <property type="molecule type" value="Genomic_DNA"/>
</dbReference>
<name>A0A7K3M9D6_9ACTN</name>
<sequence>MGGKYKGQHPERNIENEAPAPVASRPADETPAEEAKGRRVPTDIKEGTEKLKDDNPR</sequence>
<organism evidence="2 3">
    <name type="scientific">Phytoactinopolyspora mesophila</name>
    <dbReference type="NCBI Taxonomy" id="2650750"/>
    <lineage>
        <taxon>Bacteria</taxon>
        <taxon>Bacillati</taxon>
        <taxon>Actinomycetota</taxon>
        <taxon>Actinomycetes</taxon>
        <taxon>Jiangellales</taxon>
        <taxon>Jiangellaceae</taxon>
        <taxon>Phytoactinopolyspora</taxon>
    </lineage>
</organism>
<dbReference type="AlphaFoldDB" id="A0A7K3M9D6"/>
<accession>A0A7K3M9D6</accession>
<evidence type="ECO:0000313" key="2">
    <source>
        <dbReference type="EMBL" id="NDL59028.1"/>
    </source>
</evidence>